<dbReference type="SUPFAM" id="SSF52091">
    <property type="entry name" value="SpoIIaa-like"/>
    <property type="match status" value="1"/>
</dbReference>
<dbReference type="EMBL" id="VGJX01000720">
    <property type="protein sequence ID" value="MBM3275786.1"/>
    <property type="molecule type" value="Genomic_DNA"/>
</dbReference>
<reference evidence="4 5" key="1">
    <citation type="submission" date="2019-03" db="EMBL/GenBank/DDBJ databases">
        <title>Lake Tanganyika Metagenome-Assembled Genomes (MAGs).</title>
        <authorList>
            <person name="Tran P."/>
        </authorList>
    </citation>
    <scope>NUCLEOTIDE SEQUENCE [LARGE SCALE GENOMIC DNA]</scope>
    <source>
        <strain evidence="4">K_DeepCast_65m_m2_236</strain>
    </source>
</reference>
<name>A0A937X497_9BACT</name>
<organism evidence="4 5">
    <name type="scientific">Candidatus Tanganyikabacteria bacterium</name>
    <dbReference type="NCBI Taxonomy" id="2961651"/>
    <lineage>
        <taxon>Bacteria</taxon>
        <taxon>Bacillati</taxon>
        <taxon>Candidatus Sericytochromatia</taxon>
        <taxon>Candidatus Tanganyikabacteria</taxon>
    </lineage>
</organism>
<evidence type="ECO:0000256" key="2">
    <source>
        <dbReference type="RuleBase" id="RU003749"/>
    </source>
</evidence>
<feature type="domain" description="STAS" evidence="3">
    <location>
        <begin position="11"/>
        <end position="120"/>
    </location>
</feature>
<dbReference type="Pfam" id="PF01740">
    <property type="entry name" value="STAS"/>
    <property type="match status" value="1"/>
</dbReference>
<dbReference type="PROSITE" id="PS50801">
    <property type="entry name" value="STAS"/>
    <property type="match status" value="1"/>
</dbReference>
<dbReference type="Proteomes" id="UP000703893">
    <property type="component" value="Unassembled WGS sequence"/>
</dbReference>
<comment type="caution">
    <text evidence="4">The sequence shown here is derived from an EMBL/GenBank/DDBJ whole genome shotgun (WGS) entry which is preliminary data.</text>
</comment>
<dbReference type="Gene3D" id="3.30.750.24">
    <property type="entry name" value="STAS domain"/>
    <property type="match status" value="1"/>
</dbReference>
<dbReference type="PANTHER" id="PTHR33495">
    <property type="entry name" value="ANTI-SIGMA FACTOR ANTAGONIST TM_1081-RELATED-RELATED"/>
    <property type="match status" value="1"/>
</dbReference>
<proteinExistence type="inferred from homology"/>
<accession>A0A937X497</accession>
<dbReference type="PANTHER" id="PTHR33495:SF2">
    <property type="entry name" value="ANTI-SIGMA FACTOR ANTAGONIST TM_1081-RELATED"/>
    <property type="match status" value="1"/>
</dbReference>
<gene>
    <name evidence="4" type="ORF">FJZ00_11575</name>
</gene>
<dbReference type="CDD" id="cd07043">
    <property type="entry name" value="STAS_anti-anti-sigma_factors"/>
    <property type="match status" value="1"/>
</dbReference>
<evidence type="ECO:0000256" key="1">
    <source>
        <dbReference type="ARBA" id="ARBA00009013"/>
    </source>
</evidence>
<dbReference type="InterPro" id="IPR036513">
    <property type="entry name" value="STAS_dom_sf"/>
</dbReference>
<sequence length="126" mass="13913">MADPSQPQSKILLDLEVYSLFAVVHVSGTITVDTLPAFEEKIDKAFEGDRKSLVLDFAGLSFISSSGLGAIMAAQRQAQERGGEVVFACIQPEIRRVFDLFDLDEFFRSFDSVALATNALLQRNPR</sequence>
<dbReference type="GO" id="GO:0043856">
    <property type="term" value="F:anti-sigma factor antagonist activity"/>
    <property type="evidence" value="ECO:0007669"/>
    <property type="project" value="InterPro"/>
</dbReference>
<dbReference type="InterPro" id="IPR003658">
    <property type="entry name" value="Anti-sigma_ant"/>
</dbReference>
<evidence type="ECO:0000259" key="3">
    <source>
        <dbReference type="PROSITE" id="PS50801"/>
    </source>
</evidence>
<evidence type="ECO:0000313" key="4">
    <source>
        <dbReference type="EMBL" id="MBM3275786.1"/>
    </source>
</evidence>
<dbReference type="AlphaFoldDB" id="A0A937X497"/>
<protein>
    <recommendedName>
        <fullName evidence="2">Anti-sigma factor antagonist</fullName>
    </recommendedName>
</protein>
<evidence type="ECO:0000313" key="5">
    <source>
        <dbReference type="Proteomes" id="UP000703893"/>
    </source>
</evidence>
<comment type="similarity">
    <text evidence="1 2">Belongs to the anti-sigma-factor antagonist family.</text>
</comment>
<dbReference type="InterPro" id="IPR002645">
    <property type="entry name" value="STAS_dom"/>
</dbReference>
<dbReference type="NCBIfam" id="TIGR00377">
    <property type="entry name" value="ant_ant_sig"/>
    <property type="match status" value="1"/>
</dbReference>